<dbReference type="Gene3D" id="3.30.710.10">
    <property type="entry name" value="Potassium Channel Kv1.1, Chain A"/>
    <property type="match status" value="1"/>
</dbReference>
<feature type="transmembrane region" description="Helical" evidence="6">
    <location>
        <begin position="39"/>
        <end position="59"/>
    </location>
</feature>
<comment type="subcellular location">
    <subcellularLocation>
        <location evidence="1">Membrane</location>
    </subcellularLocation>
</comment>
<keyword evidence="2 6" id="KW-0812">Transmembrane</keyword>
<dbReference type="GO" id="GO:0016020">
    <property type="term" value="C:membrane"/>
    <property type="evidence" value="ECO:0007669"/>
    <property type="project" value="UniProtKB-SubCell"/>
</dbReference>
<dbReference type="PANTHER" id="PTHR11863">
    <property type="entry name" value="STEROL DESATURASE"/>
    <property type="match status" value="1"/>
</dbReference>
<name>A0A9P4WQW3_9PLEO</name>
<dbReference type="SUPFAM" id="SSF54695">
    <property type="entry name" value="POZ domain"/>
    <property type="match status" value="1"/>
</dbReference>
<evidence type="ECO:0000256" key="3">
    <source>
        <dbReference type="ARBA" id="ARBA00022989"/>
    </source>
</evidence>
<accession>A0A9P4WQW3</accession>
<dbReference type="GO" id="GO:0008610">
    <property type="term" value="P:lipid biosynthetic process"/>
    <property type="evidence" value="ECO:0007669"/>
    <property type="project" value="InterPro"/>
</dbReference>
<feature type="compositionally biased region" description="Basic and acidic residues" evidence="5">
    <location>
        <begin position="654"/>
        <end position="672"/>
    </location>
</feature>
<dbReference type="PROSITE" id="PS50097">
    <property type="entry name" value="BTB"/>
    <property type="match status" value="1"/>
</dbReference>
<dbReference type="GO" id="GO:0016491">
    <property type="term" value="F:oxidoreductase activity"/>
    <property type="evidence" value="ECO:0007669"/>
    <property type="project" value="InterPro"/>
</dbReference>
<dbReference type="EMBL" id="SWKV01000031">
    <property type="protein sequence ID" value="KAF3039371.1"/>
    <property type="molecule type" value="Genomic_DNA"/>
</dbReference>
<dbReference type="InterPro" id="IPR011333">
    <property type="entry name" value="SKP1/BTB/POZ_sf"/>
</dbReference>
<keyword evidence="4 6" id="KW-0472">Membrane</keyword>
<evidence type="ECO:0000256" key="4">
    <source>
        <dbReference type="ARBA" id="ARBA00023136"/>
    </source>
</evidence>
<evidence type="ECO:0000256" key="1">
    <source>
        <dbReference type="ARBA" id="ARBA00004370"/>
    </source>
</evidence>
<reference evidence="8" key="1">
    <citation type="submission" date="2019-04" db="EMBL/GenBank/DDBJ databases">
        <title>Sequencing of skin fungus with MAO and IRED activity.</title>
        <authorList>
            <person name="Marsaioli A.J."/>
            <person name="Bonatto J.M.C."/>
            <person name="Reis Junior O."/>
        </authorList>
    </citation>
    <scope>NUCLEOTIDE SEQUENCE</scope>
    <source>
        <strain evidence="8">28M1</strain>
    </source>
</reference>
<sequence>MASNVTSYDLPPLPEYALKPLTPLVSWASDAAVQTALPIVAYWAVSLIFHAIDVYDLFAQYRLHTPAEVLKRNHVTRWEVFRDVVLQQVIQSIALMGLSYYDDAPTTGTAEYDVAWYAQKLRLVQRAVPFVLSTLGLNPTALATKLSAAHPTLAAVVAGGRYPGLPAFASWELNTASFLYWYAVPAVQFMAAIIIIDAWEYMLHRAMHMNKWLYVTFHSRHHRLYVPYAYGALYNHPLEGFALDTLGGGLGYLLTGMTMRQSMWFFTGSTIKTVLDHSGYEFPYDPLHYIFPNNAAYHDIHHQSWGIKTNFSQPFFVYLDRIGGTMYKGDTASKYERARRTAQEKFDQEKENELNAVLADVASDESLRAQGASTPRISRKKALSISSSAGGFKDLTNKVNQNLHGRGADLSITFPTRGPGDERFEKATQAVIKKLPRRLRSSAVSWHGSLCRSHKGLDVYLINDVWSWIKYELDVAIGRFLYPIIMSDVLPDILEYRVRQLEPVVRMFNTEWTLAGSAAPGKYPIDKGNKWAHQQNGCPACMLTRLGSDEDVLFALYACMHGHLRSRSGGLKGIKSVRSKRLRFVRYWMKTHPGGAEAAEEAYKLGVQLKAIRRDAKYSLRQSRRSTHYTQDSLDRAPVTPRHCLDDQTLAHLDMSEPHPDNRTADFKHDPKIGPVSTLDPTKSTVIEDWDVNATRPDVHRARINIQPPTPRMSIPPMPFTQPTPPPTPAQYRRDSIISNTSAIRPRPASSIYSMHPSVATLRPPRPASYAYSLNNPNDSRFTIASSILSYDDPTRASKPRGYDPLETDDEWLDKCIAPKGSTLRDYDLKDSENDQRNEYMAKYRAPQPFNTKTGRREAVLLEGNFRNKIVQHEGQVLPKPSRCSMYNAFGEEGNNGEEFEIVDETPPPSPVEEVLEEEIQDEYVDRDVDMAASAPVRAHWYENPYGDLVLAKPLTAAPIAVIVGKVSSKFYIHETLLTASSAFLKNALKPEWENCQERTITLTDSSPIAFGIYSDWLYTGHVNIAKKQTPTSTLEKPGQGAQAPNSEAE</sequence>
<dbReference type="InterPro" id="IPR050307">
    <property type="entry name" value="Sterol_Desaturase_Related"/>
</dbReference>
<feature type="region of interest" description="Disordered" evidence="5">
    <location>
        <begin position="1029"/>
        <end position="1050"/>
    </location>
</feature>
<evidence type="ECO:0000259" key="7">
    <source>
        <dbReference type="PROSITE" id="PS50097"/>
    </source>
</evidence>
<evidence type="ECO:0000256" key="2">
    <source>
        <dbReference type="ARBA" id="ARBA00022692"/>
    </source>
</evidence>
<feature type="region of interest" description="Disordered" evidence="5">
    <location>
        <begin position="620"/>
        <end position="640"/>
    </location>
</feature>
<dbReference type="CDD" id="cd18186">
    <property type="entry name" value="BTB_POZ_ZBTB_KLHL-like"/>
    <property type="match status" value="1"/>
</dbReference>
<dbReference type="AlphaFoldDB" id="A0A9P4WQW3"/>
<feature type="region of interest" description="Disordered" evidence="5">
    <location>
        <begin position="653"/>
        <end position="681"/>
    </location>
</feature>
<evidence type="ECO:0000313" key="8">
    <source>
        <dbReference type="EMBL" id="KAF3039371.1"/>
    </source>
</evidence>
<dbReference type="OrthoDB" id="408954at2759"/>
<dbReference type="GO" id="GO:0005506">
    <property type="term" value="F:iron ion binding"/>
    <property type="evidence" value="ECO:0007669"/>
    <property type="project" value="InterPro"/>
</dbReference>
<evidence type="ECO:0000313" key="9">
    <source>
        <dbReference type="Proteomes" id="UP000758155"/>
    </source>
</evidence>
<keyword evidence="3 6" id="KW-1133">Transmembrane helix</keyword>
<protein>
    <recommendedName>
        <fullName evidence="7">BTB domain-containing protein</fullName>
    </recommendedName>
</protein>
<comment type="caution">
    <text evidence="8">The sequence shown here is derived from an EMBL/GenBank/DDBJ whole genome shotgun (WGS) entry which is preliminary data.</text>
</comment>
<feature type="domain" description="BTB" evidence="7">
    <location>
        <begin position="958"/>
        <end position="1027"/>
    </location>
</feature>
<dbReference type="Pfam" id="PF04116">
    <property type="entry name" value="FA_hydroxylase"/>
    <property type="match status" value="1"/>
</dbReference>
<keyword evidence="9" id="KW-1185">Reference proteome</keyword>
<proteinExistence type="predicted"/>
<feature type="transmembrane region" description="Helical" evidence="6">
    <location>
        <begin position="179"/>
        <end position="199"/>
    </location>
</feature>
<dbReference type="InterPro" id="IPR006694">
    <property type="entry name" value="Fatty_acid_hydroxylase"/>
</dbReference>
<dbReference type="Proteomes" id="UP000758155">
    <property type="component" value="Unassembled WGS sequence"/>
</dbReference>
<evidence type="ECO:0000256" key="5">
    <source>
        <dbReference type="SAM" id="MobiDB-lite"/>
    </source>
</evidence>
<evidence type="ECO:0000256" key="6">
    <source>
        <dbReference type="SAM" id="Phobius"/>
    </source>
</evidence>
<dbReference type="InterPro" id="IPR000210">
    <property type="entry name" value="BTB/POZ_dom"/>
</dbReference>
<gene>
    <name evidence="8" type="ORF">E8E12_006815</name>
</gene>
<dbReference type="Pfam" id="PF00651">
    <property type="entry name" value="BTB"/>
    <property type="match status" value="1"/>
</dbReference>
<organism evidence="8 9">
    <name type="scientific">Didymella heteroderae</name>
    <dbReference type="NCBI Taxonomy" id="1769908"/>
    <lineage>
        <taxon>Eukaryota</taxon>
        <taxon>Fungi</taxon>
        <taxon>Dikarya</taxon>
        <taxon>Ascomycota</taxon>
        <taxon>Pezizomycotina</taxon>
        <taxon>Dothideomycetes</taxon>
        <taxon>Pleosporomycetidae</taxon>
        <taxon>Pleosporales</taxon>
        <taxon>Pleosporineae</taxon>
        <taxon>Didymellaceae</taxon>
        <taxon>Didymella</taxon>
    </lineage>
</organism>